<proteinExistence type="predicted"/>
<protein>
    <recommendedName>
        <fullName evidence="3">Transmembrane protein 53</fullName>
    </recommendedName>
</protein>
<accession>A0A9P9IIC1</accession>
<organism evidence="1 2">
    <name type="scientific">Dactylonectria macrodidyma</name>
    <dbReference type="NCBI Taxonomy" id="307937"/>
    <lineage>
        <taxon>Eukaryota</taxon>
        <taxon>Fungi</taxon>
        <taxon>Dikarya</taxon>
        <taxon>Ascomycota</taxon>
        <taxon>Pezizomycotina</taxon>
        <taxon>Sordariomycetes</taxon>
        <taxon>Hypocreomycetidae</taxon>
        <taxon>Hypocreales</taxon>
        <taxon>Nectriaceae</taxon>
        <taxon>Dactylonectria</taxon>
    </lineage>
</organism>
<dbReference type="OrthoDB" id="77878at2759"/>
<gene>
    <name evidence="1" type="ORF">EDB81DRAFT_667078</name>
</gene>
<reference evidence="1" key="1">
    <citation type="journal article" date="2021" name="Nat. Commun.">
        <title>Genetic determinants of endophytism in the Arabidopsis root mycobiome.</title>
        <authorList>
            <person name="Mesny F."/>
            <person name="Miyauchi S."/>
            <person name="Thiergart T."/>
            <person name="Pickel B."/>
            <person name="Atanasova L."/>
            <person name="Karlsson M."/>
            <person name="Huettel B."/>
            <person name="Barry K.W."/>
            <person name="Haridas S."/>
            <person name="Chen C."/>
            <person name="Bauer D."/>
            <person name="Andreopoulos W."/>
            <person name="Pangilinan J."/>
            <person name="LaButti K."/>
            <person name="Riley R."/>
            <person name="Lipzen A."/>
            <person name="Clum A."/>
            <person name="Drula E."/>
            <person name="Henrissat B."/>
            <person name="Kohler A."/>
            <person name="Grigoriev I.V."/>
            <person name="Martin F.M."/>
            <person name="Hacquard S."/>
        </authorList>
    </citation>
    <scope>NUCLEOTIDE SEQUENCE</scope>
    <source>
        <strain evidence="1">MPI-CAGE-AT-0147</strain>
    </source>
</reference>
<evidence type="ECO:0000313" key="2">
    <source>
        <dbReference type="Proteomes" id="UP000738349"/>
    </source>
</evidence>
<name>A0A9P9IIC1_9HYPO</name>
<dbReference type="Pfam" id="PF05705">
    <property type="entry name" value="DUF829"/>
    <property type="match status" value="1"/>
</dbReference>
<sequence>MAVEPALPVPIQLSSSAFLHIAAPEVGIRNISDSTNGPRLVILATWVFAQDNHITKYVTSYRELFPHTAVLVVKCYLRHFFWFPTAREELVPAASAIRKALSIDGASGQPGCSEDDSKPPSLVLHLFSNSGLGTAQNLCDVYAITASVNENDTRLPRHATILDSSPGRYEFLAVARAAMCGVPKGRWAQHLVTLPLAYLLSACLWVWVHIFQGKDWVGIWAEAINDPTNYLETCRSYAYSDADPLVRRHLVEQHAENATTEGFKVLHRADFVDSAHVSHARADPIRYWRLVKETWEGRLGD</sequence>
<comment type="caution">
    <text evidence="1">The sequence shown here is derived from an EMBL/GenBank/DDBJ whole genome shotgun (WGS) entry which is preliminary data.</text>
</comment>
<dbReference type="Proteomes" id="UP000738349">
    <property type="component" value="Unassembled WGS sequence"/>
</dbReference>
<dbReference type="AlphaFoldDB" id="A0A9P9IIC1"/>
<evidence type="ECO:0000313" key="1">
    <source>
        <dbReference type="EMBL" id="KAH7120604.1"/>
    </source>
</evidence>
<dbReference type="PANTHER" id="PTHR12265:SF40">
    <property type="entry name" value="DUF829-DOMAIN-CONTAINING PROTEIN"/>
    <property type="match status" value="1"/>
</dbReference>
<dbReference type="EMBL" id="JAGMUV010000025">
    <property type="protein sequence ID" value="KAH7120604.1"/>
    <property type="molecule type" value="Genomic_DNA"/>
</dbReference>
<evidence type="ECO:0008006" key="3">
    <source>
        <dbReference type="Google" id="ProtNLM"/>
    </source>
</evidence>
<dbReference type="InterPro" id="IPR008547">
    <property type="entry name" value="DUF829_TMEM53"/>
</dbReference>
<dbReference type="PANTHER" id="PTHR12265">
    <property type="entry name" value="TRANSMEMBRANE PROTEIN 53"/>
    <property type="match status" value="1"/>
</dbReference>
<keyword evidence="2" id="KW-1185">Reference proteome</keyword>